<proteinExistence type="predicted"/>
<dbReference type="PANTHER" id="PTHR34988:SF1">
    <property type="entry name" value="DNA-BINDING PROTEIN"/>
    <property type="match status" value="1"/>
</dbReference>
<dbReference type="Gene3D" id="3.30.1330.80">
    <property type="entry name" value="Hypothetical protein, similar to alpha- acetolactate decarboxylase, domain 2"/>
    <property type="match status" value="1"/>
</dbReference>
<dbReference type="Proteomes" id="UP001074446">
    <property type="component" value="Unassembled WGS sequence"/>
</dbReference>
<evidence type="ECO:0000313" key="2">
    <source>
        <dbReference type="EMBL" id="MCZ3366044.1"/>
    </source>
</evidence>
<keyword evidence="4" id="KW-1185">Reference proteome</keyword>
<sequence length="126" mass="13700">MIISRLKPQENLKKGIINISKQNRIKSGIIICMVGSLNSATLRMANGNYKTFEGPFEIVSAEGTISADGVHVHISISNAEGHVFGGHLGDGCIINTTAEIGILKSDKIFRRVFDPETGYKELIIDD</sequence>
<keyword evidence="2" id="KW-0238">DNA-binding</keyword>
<gene>
    <name evidence="3" type="ORF">O3H35_03690</name>
    <name evidence="2" type="ORF">O3H54_09155</name>
</gene>
<feature type="domain" description="PPC" evidence="1">
    <location>
        <begin position="1"/>
        <end position="125"/>
    </location>
</feature>
<name>A0A9E5DKW7_9EURY</name>
<dbReference type="EMBL" id="JAPVER010000020">
    <property type="protein sequence ID" value="MCZ3366044.1"/>
    <property type="molecule type" value="Genomic_DNA"/>
</dbReference>
<dbReference type="EMBL" id="JAPVES010000025">
    <property type="protein sequence ID" value="MCZ3371728.1"/>
    <property type="molecule type" value="Genomic_DNA"/>
</dbReference>
<organism evidence="2 4">
    <name type="scientific">Methanobacterium veterum</name>
    <dbReference type="NCBI Taxonomy" id="408577"/>
    <lineage>
        <taxon>Archaea</taxon>
        <taxon>Methanobacteriati</taxon>
        <taxon>Methanobacteriota</taxon>
        <taxon>Methanomada group</taxon>
        <taxon>Methanobacteria</taxon>
        <taxon>Methanobacteriales</taxon>
        <taxon>Methanobacteriaceae</taxon>
        <taxon>Methanobacterium</taxon>
    </lineage>
</organism>
<protein>
    <submittedName>
        <fullName evidence="2">DNA-binding protein</fullName>
    </submittedName>
</protein>
<dbReference type="PANTHER" id="PTHR34988">
    <property type="entry name" value="PROTEIN, PUTATIVE-RELATED"/>
    <property type="match status" value="1"/>
</dbReference>
<dbReference type="PROSITE" id="PS51742">
    <property type="entry name" value="PPC"/>
    <property type="match status" value="1"/>
</dbReference>
<dbReference type="CDD" id="cd11378">
    <property type="entry name" value="DUF296"/>
    <property type="match status" value="1"/>
</dbReference>
<reference evidence="2" key="1">
    <citation type="submission" date="2022-12" db="EMBL/GenBank/DDBJ databases">
        <title>Reclassification of two methanogenic archaea species isolated from the Kolyma lowland permafrost.</title>
        <authorList>
            <person name="Trubitsyn V.E."/>
            <person name="Rivkina E.M."/>
            <person name="Shcherbakova V.A."/>
        </authorList>
    </citation>
    <scope>NUCLEOTIDE SEQUENCE</scope>
    <source>
        <strain evidence="2">M2</strain>
        <strain evidence="3">MK4</strain>
    </source>
</reference>
<dbReference type="Pfam" id="PF03479">
    <property type="entry name" value="PCC"/>
    <property type="match status" value="1"/>
</dbReference>
<dbReference type="RefSeq" id="WP_048082056.1">
    <property type="nucleotide sequence ID" value="NZ_JAPVER010000020.1"/>
</dbReference>
<dbReference type="InterPro" id="IPR005175">
    <property type="entry name" value="PPC_dom"/>
</dbReference>
<evidence type="ECO:0000259" key="1">
    <source>
        <dbReference type="PROSITE" id="PS51742"/>
    </source>
</evidence>
<dbReference type="AlphaFoldDB" id="A0A9E5DKW7"/>
<evidence type="ECO:0000313" key="4">
    <source>
        <dbReference type="Proteomes" id="UP001068021"/>
    </source>
</evidence>
<comment type="caution">
    <text evidence="2">The sequence shown here is derived from an EMBL/GenBank/DDBJ whole genome shotgun (WGS) entry which is preliminary data.</text>
</comment>
<dbReference type="Proteomes" id="UP001068021">
    <property type="component" value="Unassembled WGS sequence"/>
</dbReference>
<dbReference type="SUPFAM" id="SSF117856">
    <property type="entry name" value="AF0104/ALDC/Ptd012-like"/>
    <property type="match status" value="1"/>
</dbReference>
<accession>A0A9E5DKW7</accession>
<evidence type="ECO:0000313" key="3">
    <source>
        <dbReference type="EMBL" id="MCZ3371728.1"/>
    </source>
</evidence>
<dbReference type="GO" id="GO:0003677">
    <property type="term" value="F:DNA binding"/>
    <property type="evidence" value="ECO:0007669"/>
    <property type="project" value="UniProtKB-KW"/>
</dbReference>